<dbReference type="Proteomes" id="UP000827986">
    <property type="component" value="Unassembled WGS sequence"/>
</dbReference>
<name>A0A9D3XF86_9SAUR</name>
<evidence type="ECO:0000313" key="3">
    <source>
        <dbReference type="Proteomes" id="UP000827986"/>
    </source>
</evidence>
<evidence type="ECO:0000313" key="2">
    <source>
        <dbReference type="EMBL" id="KAH1178788.1"/>
    </source>
</evidence>
<keyword evidence="1" id="KW-0175">Coiled coil</keyword>
<proteinExistence type="predicted"/>
<reference evidence="2" key="1">
    <citation type="submission" date="2021-09" db="EMBL/GenBank/DDBJ databases">
        <title>The genome of Mauremys mutica provides insights into the evolution of semi-aquatic lifestyle.</title>
        <authorList>
            <person name="Gong S."/>
            <person name="Gao Y."/>
        </authorList>
    </citation>
    <scope>NUCLEOTIDE SEQUENCE</scope>
    <source>
        <strain evidence="2">MM-2020</strain>
        <tissue evidence="2">Muscle</tissue>
    </source>
</reference>
<organism evidence="2 3">
    <name type="scientific">Mauremys mutica</name>
    <name type="common">yellowpond turtle</name>
    <dbReference type="NCBI Taxonomy" id="74926"/>
    <lineage>
        <taxon>Eukaryota</taxon>
        <taxon>Metazoa</taxon>
        <taxon>Chordata</taxon>
        <taxon>Craniata</taxon>
        <taxon>Vertebrata</taxon>
        <taxon>Euteleostomi</taxon>
        <taxon>Archelosauria</taxon>
        <taxon>Testudinata</taxon>
        <taxon>Testudines</taxon>
        <taxon>Cryptodira</taxon>
        <taxon>Durocryptodira</taxon>
        <taxon>Testudinoidea</taxon>
        <taxon>Geoemydidae</taxon>
        <taxon>Geoemydinae</taxon>
        <taxon>Mauremys</taxon>
    </lineage>
</organism>
<protein>
    <submittedName>
        <fullName evidence="2">Uncharacterized protein</fullName>
    </submittedName>
</protein>
<dbReference type="AlphaFoldDB" id="A0A9D3XF86"/>
<comment type="caution">
    <text evidence="2">The sequence shown here is derived from an EMBL/GenBank/DDBJ whole genome shotgun (WGS) entry which is preliminary data.</text>
</comment>
<accession>A0A9D3XF86</accession>
<sequence>MTSVPLQQSAGNVTLRVSPSTPVERLSQIRRRRKRTCRDVFQEILQASGASDTEHKAWRITLVDRMDRDRVERRKAKEKERDMQQEMLALLKQETEMLETLVDLQVQQICARLPLQPIDSCIPGPRYTHTTHSQDIPG</sequence>
<gene>
    <name evidence="2" type="ORF">KIL84_000119</name>
</gene>
<feature type="coiled-coil region" evidence="1">
    <location>
        <begin position="66"/>
        <end position="94"/>
    </location>
</feature>
<keyword evidence="3" id="KW-1185">Reference proteome</keyword>
<dbReference type="EMBL" id="JAHDVG010000473">
    <property type="protein sequence ID" value="KAH1178788.1"/>
    <property type="molecule type" value="Genomic_DNA"/>
</dbReference>
<evidence type="ECO:0000256" key="1">
    <source>
        <dbReference type="SAM" id="Coils"/>
    </source>
</evidence>